<sequence>MATTTPQIQASIFSQVPSVSTRQYNYGYYPLLKGDIAPIFQLHQSSFVSIQHFFEAKQPLVIAFYTNLLNNTTGIQQLETLQTQVNQHGGNLIIITSNTSKAFKKAIASATNLNVFVDADNSIAELFGLYDDANPLTNWLSGIEDAAAALPALYVINPERQIVHHFIDYQFELFGNANTNNHFTDGVFEAVDNIYNTYTYLNVRYNKLVS</sequence>
<evidence type="ECO:0000259" key="1">
    <source>
        <dbReference type="Pfam" id="PF00578"/>
    </source>
</evidence>
<dbReference type="Gene3D" id="3.40.30.10">
    <property type="entry name" value="Glutaredoxin"/>
    <property type="match status" value="1"/>
</dbReference>
<proteinExistence type="predicted"/>
<evidence type="ECO:0000313" key="2">
    <source>
        <dbReference type="EMBL" id="MFC4230690.1"/>
    </source>
</evidence>
<dbReference type="InterPro" id="IPR036249">
    <property type="entry name" value="Thioredoxin-like_sf"/>
</dbReference>
<dbReference type="InterPro" id="IPR000866">
    <property type="entry name" value="AhpC/TSA"/>
</dbReference>
<organism evidence="2 3">
    <name type="scientific">Parasediminibacterium paludis</name>
    <dbReference type="NCBI Taxonomy" id="908966"/>
    <lineage>
        <taxon>Bacteria</taxon>
        <taxon>Pseudomonadati</taxon>
        <taxon>Bacteroidota</taxon>
        <taxon>Chitinophagia</taxon>
        <taxon>Chitinophagales</taxon>
        <taxon>Chitinophagaceae</taxon>
        <taxon>Parasediminibacterium</taxon>
    </lineage>
</organism>
<keyword evidence="3" id="KW-1185">Reference proteome</keyword>
<dbReference type="EMBL" id="JBHSDC010000002">
    <property type="protein sequence ID" value="MFC4230690.1"/>
    <property type="molecule type" value="Genomic_DNA"/>
</dbReference>
<dbReference type="Pfam" id="PF00578">
    <property type="entry name" value="AhpC-TSA"/>
    <property type="match status" value="1"/>
</dbReference>
<accession>A0ABV8PTW0</accession>
<dbReference type="Proteomes" id="UP001595906">
    <property type="component" value="Unassembled WGS sequence"/>
</dbReference>
<name>A0ABV8PTW0_9BACT</name>
<comment type="caution">
    <text evidence="2">The sequence shown here is derived from an EMBL/GenBank/DDBJ whole genome shotgun (WGS) entry which is preliminary data.</text>
</comment>
<dbReference type="SUPFAM" id="SSF52833">
    <property type="entry name" value="Thioredoxin-like"/>
    <property type="match status" value="1"/>
</dbReference>
<reference evidence="3" key="1">
    <citation type="journal article" date="2019" name="Int. J. Syst. Evol. Microbiol.">
        <title>The Global Catalogue of Microorganisms (GCM) 10K type strain sequencing project: providing services to taxonomists for standard genome sequencing and annotation.</title>
        <authorList>
            <consortium name="The Broad Institute Genomics Platform"/>
            <consortium name="The Broad Institute Genome Sequencing Center for Infectious Disease"/>
            <person name="Wu L."/>
            <person name="Ma J."/>
        </authorList>
    </citation>
    <scope>NUCLEOTIDE SEQUENCE [LARGE SCALE GENOMIC DNA]</scope>
    <source>
        <strain evidence="3">CECT 8010</strain>
    </source>
</reference>
<feature type="domain" description="Alkyl hydroperoxide reductase subunit C/ Thiol specific antioxidant" evidence="1">
    <location>
        <begin position="34"/>
        <end position="164"/>
    </location>
</feature>
<evidence type="ECO:0000313" key="3">
    <source>
        <dbReference type="Proteomes" id="UP001595906"/>
    </source>
</evidence>
<protein>
    <submittedName>
        <fullName evidence="2">Redoxin domain-containing protein</fullName>
    </submittedName>
</protein>
<dbReference type="RefSeq" id="WP_379012030.1">
    <property type="nucleotide sequence ID" value="NZ_JBHSDC010000002.1"/>
</dbReference>
<gene>
    <name evidence="2" type="ORF">ACFOW1_02235</name>
</gene>